<keyword evidence="4" id="KW-1185">Reference proteome</keyword>
<gene>
    <name evidence="3" type="ORF">CBOVIS_LOCUS12924</name>
</gene>
<keyword evidence="1" id="KW-0472">Membrane</keyword>
<evidence type="ECO:0000256" key="2">
    <source>
        <dbReference type="SAM" id="SignalP"/>
    </source>
</evidence>
<accession>A0A8S1FCK8</accession>
<evidence type="ECO:0000256" key="1">
    <source>
        <dbReference type="SAM" id="Phobius"/>
    </source>
</evidence>
<evidence type="ECO:0000313" key="4">
    <source>
        <dbReference type="Proteomes" id="UP000494206"/>
    </source>
</evidence>
<dbReference type="AlphaFoldDB" id="A0A8S1FCK8"/>
<name>A0A8S1FCK8_9PELO</name>
<comment type="caution">
    <text evidence="3">The sequence shown here is derived from an EMBL/GenBank/DDBJ whole genome shotgun (WGS) entry which is preliminary data.</text>
</comment>
<reference evidence="3 4" key="1">
    <citation type="submission" date="2020-04" db="EMBL/GenBank/DDBJ databases">
        <authorList>
            <person name="Laetsch R D."/>
            <person name="Stevens L."/>
            <person name="Kumar S."/>
            <person name="Blaxter L. M."/>
        </authorList>
    </citation>
    <scope>NUCLEOTIDE SEQUENCE [LARGE SCALE GENOMIC DNA]</scope>
</reference>
<dbReference type="Proteomes" id="UP000494206">
    <property type="component" value="Unassembled WGS sequence"/>
</dbReference>
<feature type="signal peptide" evidence="2">
    <location>
        <begin position="1"/>
        <end position="20"/>
    </location>
</feature>
<keyword evidence="2" id="KW-0732">Signal</keyword>
<feature type="chain" id="PRO_5035749551" evidence="2">
    <location>
        <begin position="21"/>
        <end position="185"/>
    </location>
</feature>
<keyword evidence="1" id="KW-1133">Transmembrane helix</keyword>
<organism evidence="3 4">
    <name type="scientific">Caenorhabditis bovis</name>
    <dbReference type="NCBI Taxonomy" id="2654633"/>
    <lineage>
        <taxon>Eukaryota</taxon>
        <taxon>Metazoa</taxon>
        <taxon>Ecdysozoa</taxon>
        <taxon>Nematoda</taxon>
        <taxon>Chromadorea</taxon>
        <taxon>Rhabditida</taxon>
        <taxon>Rhabditina</taxon>
        <taxon>Rhabditomorpha</taxon>
        <taxon>Rhabditoidea</taxon>
        <taxon>Rhabditidae</taxon>
        <taxon>Peloderinae</taxon>
        <taxon>Caenorhabditis</taxon>
    </lineage>
</organism>
<feature type="transmembrane region" description="Helical" evidence="1">
    <location>
        <begin position="141"/>
        <end position="161"/>
    </location>
</feature>
<evidence type="ECO:0000313" key="3">
    <source>
        <dbReference type="EMBL" id="CAB3411541.1"/>
    </source>
</evidence>
<proteinExistence type="predicted"/>
<keyword evidence="1" id="KW-0812">Transmembrane</keyword>
<sequence>MRIFVLIGLFGLFLIAAPHSHRCISCMDHRLLDSSFFAKMTAKQMLAWKHRRILPQCQNTAAVTLVNCNSSCVKINMAQHTNGNHWAVIGKYYDCQTSDLAQFLTSKKESDPYLYILQEFSDGNQISDLTGNFLDNFYNSYLVGIAIVFAFVIAILTYYFIESLGNIFGFRVFGFINNPIESNDN</sequence>
<protein>
    <submittedName>
        <fullName evidence="3">Uncharacterized protein</fullName>
    </submittedName>
</protein>
<dbReference type="EMBL" id="CADEPM010000014">
    <property type="protein sequence ID" value="CAB3411541.1"/>
    <property type="molecule type" value="Genomic_DNA"/>
</dbReference>